<dbReference type="RefSeq" id="WP_064371412.1">
    <property type="nucleotide sequence ID" value="NZ_CBCSJA010000031.1"/>
</dbReference>
<evidence type="ECO:0000256" key="1">
    <source>
        <dbReference type="SAM" id="MobiDB-lite"/>
    </source>
</evidence>
<sequence>MPDIIPHEQQPERLQKFHSLQGGQYWRAKHAIPEERIEQDEVLLIESLRWVDNALHTVILRTHPSKFNKDFVYKYTDAAGRSCSTAKSFKEHRFLFNDFLDKFEFADDGQDIRSHELMAAQNRVSQLTQQMTETMADPDALRTELLSRVEAKKASSSAAGNDKKQLPMLTRHSPSTEITSLGSALSSGIDETKIAQLQQVVEFRHEIAQAQIDWIKEKNSAISRAVQAITPYLEESAAAQLAVAEESRETLNKLMDGIKSLDLYIGKDVVVNTIKEGDSAPAHVPLTFVQRKLVVDEETAIYLDIGEWFDFEKLPLFFKALNDHPGLVEQIFPSERCVVCMTTTRRYIDYQDRWANWEMNARNQTVFLMVRDGERLFQVYSGVESHLGAHTLFPTTDEQGNIFRGADGAQVTFNDVSYTDRLKTHEMVALHYYRFLILCCGLDHRLKLFGEFYDPQDRFSFVSMDFQEKYCRFIHDHDGTGLLDDPDAKVRPSIEEYISEANSHLRPGSRVFCEWRTVCNPKTAPSATKPDTGSSYRGSYYFTADFINDEGMAVAYTRNNEICVDVPVKKDIYRRKRPNDVREFNAKVSLTNFKRDVWEDSSSVGYLCLDAVKADDLDYYIHSRPSRKGFMYFIKLFKRLSAVLRKEEEHEQPYRQKLLRALVDGNIGTKANRAEIVDKTIINWRADRKGQPLSEGIENEKSWKEILGMMDLIAWRGLSHKEAAVEMAISRGSLPLRLVVTTNSRLALYVTPTDEERDDRLETHKWVILLTFKLSLKGLKLDSSRPVLLSKNSVCETTLYQWPEASEWKGLKSAFGSFEEKQRAFEFIETGKEDLQKLSPANPVEFEAGVREWMMAYCEMNDYRKTGGQVQQPTLMIPVGIYIDRGVWQYVYVTTGNEAVGYFYHNASDSLKKELFHEYVSRFAQKEGKRERIEKQGNRLALGMSQKTPDVGMFSADRKLSMDNVEYGSISFSAYSQLRMLENRLFFVISEAERGLHRNIYIADNLKDDNDEFIIDKLLGSSHQQEQEAVDVFEVKLPKSLSEGPLPVLKCDGEIYRIHHWFDICPQGSDGTISLSNIEAPVHTVTRHSFDNKELAMMFILKEDSSVRKHTSGDKFKPPAGINERWY</sequence>
<evidence type="ECO:0000313" key="2">
    <source>
        <dbReference type="EMBL" id="SNU37356.1"/>
    </source>
</evidence>
<name>A0A285B941_9ENTR</name>
<accession>A0A285B941</accession>
<gene>
    <name evidence="2" type="ORF">KOSB73_350053</name>
</gene>
<dbReference type="EMBL" id="FZTC01000029">
    <property type="protein sequence ID" value="SNU37356.1"/>
    <property type="molecule type" value="Genomic_DNA"/>
</dbReference>
<proteinExistence type="predicted"/>
<protein>
    <submittedName>
        <fullName evidence="2">Uncharacterized protein</fullName>
    </submittedName>
</protein>
<dbReference type="Proteomes" id="UP000220639">
    <property type="component" value="Unassembled WGS sequence"/>
</dbReference>
<dbReference type="AlphaFoldDB" id="A0A285B941"/>
<reference evidence="3" key="1">
    <citation type="submission" date="2017-08" db="EMBL/GenBank/DDBJ databases">
        <authorList>
            <person name="Brisse S."/>
        </authorList>
    </citation>
    <scope>NUCLEOTIDE SEQUENCE [LARGE SCALE GENOMIC DNA]</scope>
    <source>
        <strain evidence="3">06D021</strain>
    </source>
</reference>
<organism evidence="2 3">
    <name type="scientific">Klebsiella grimontii</name>
    <dbReference type="NCBI Taxonomy" id="2058152"/>
    <lineage>
        <taxon>Bacteria</taxon>
        <taxon>Pseudomonadati</taxon>
        <taxon>Pseudomonadota</taxon>
        <taxon>Gammaproteobacteria</taxon>
        <taxon>Enterobacterales</taxon>
        <taxon>Enterobacteriaceae</taxon>
        <taxon>Klebsiella/Raoultella group</taxon>
        <taxon>Klebsiella</taxon>
    </lineage>
</organism>
<feature type="compositionally biased region" description="Polar residues" evidence="1">
    <location>
        <begin position="172"/>
        <end position="182"/>
    </location>
</feature>
<feature type="region of interest" description="Disordered" evidence="1">
    <location>
        <begin position="152"/>
        <end position="182"/>
    </location>
</feature>
<evidence type="ECO:0000313" key="3">
    <source>
        <dbReference type="Proteomes" id="UP000220639"/>
    </source>
</evidence>